<proteinExistence type="predicted"/>
<keyword evidence="2" id="KW-0808">Transferase</keyword>
<organism evidence="2 3">
    <name type="scientific">Nitratidesulfovibrio vulgaris (strain DP4)</name>
    <name type="common">Desulfovibrio vulgaris</name>
    <dbReference type="NCBI Taxonomy" id="391774"/>
    <lineage>
        <taxon>Bacteria</taxon>
        <taxon>Pseudomonadati</taxon>
        <taxon>Thermodesulfobacteriota</taxon>
        <taxon>Desulfovibrionia</taxon>
        <taxon>Desulfovibrionales</taxon>
        <taxon>Desulfovibrionaceae</taxon>
        <taxon>Nitratidesulfovibrio</taxon>
    </lineage>
</organism>
<protein>
    <submittedName>
        <fullName evidence="2">Glycosyl transferase, family 2</fullName>
    </submittedName>
</protein>
<dbReference type="SUPFAM" id="SSF53756">
    <property type="entry name" value="UDP-Glycosyltransferase/glycogen phosphorylase"/>
    <property type="match status" value="1"/>
</dbReference>
<reference evidence="3" key="1">
    <citation type="journal article" date="2009" name="Environ. Microbiol.">
        <title>Contribution of mobile genetic elements to Desulfovibrio vulgaris genome plasticity.</title>
        <authorList>
            <person name="Walker C.B."/>
            <person name="Stolyar S."/>
            <person name="Chivian D."/>
            <person name="Pinel N."/>
            <person name="Gabster J.A."/>
            <person name="Dehal P.S."/>
            <person name="He Z."/>
            <person name="Yang Z.K."/>
            <person name="Yen H.C."/>
            <person name="Zhou J."/>
            <person name="Wall J.D."/>
            <person name="Hazen T.C."/>
            <person name="Arkin A.P."/>
            <person name="Stahl D.A."/>
        </authorList>
    </citation>
    <scope>NUCLEOTIDE SEQUENCE [LARGE SCALE GENOMIC DNA]</scope>
    <source>
        <strain evidence="3">DP4</strain>
    </source>
</reference>
<accession>A0A0H3A5T6</accession>
<dbReference type="PANTHER" id="PTHR43685">
    <property type="entry name" value="GLYCOSYLTRANSFERASE"/>
    <property type="match status" value="1"/>
</dbReference>
<dbReference type="SUPFAM" id="SSF53448">
    <property type="entry name" value="Nucleotide-diphospho-sugar transferases"/>
    <property type="match status" value="1"/>
</dbReference>
<feature type="domain" description="Glycosyltransferase 2-like" evidence="1">
    <location>
        <begin position="65"/>
        <end position="184"/>
    </location>
</feature>
<name>A0A0H3A5T6_NITV4</name>
<evidence type="ECO:0000313" key="3">
    <source>
        <dbReference type="Proteomes" id="UP000009173"/>
    </source>
</evidence>
<sequence>MVHDSNGASPSMAKALLHEARARLAEGDTRAALSVAERILSLDAAHEEAGGFVDALHAMPRPALSVVIPTCNRVDVLRLCLAHLEAQTLAAGDFEVVVVDDASSDDTPTFLEGYTAPFDFRHLRQPRRGGPARARNRGIAAARGDIVVFLNDDALLCPQGLEIHLTTHRAIPDATFSVLGRFDPPTDFSASPWGHVIAHSDLIFNYAGMRHGGVYDFLHYYTCNVSTPRVALLAAGGFDASFTGPLWGAEDIDIGLRLERIDVPVVYREDCTAIHQHDLSLDDMSRMFRVRGGGAVRIFARNHDLPCHYREIAAEDVAYWRNLPRRITDRVDALRDRLRAIDALPLPPGEGIPHRFTGEQFPRLVDLYFGLWRMRSNALLGLIDPLCQGLDHVLERCRESTQTLQSVARPLYFAGLFLRWFYDTVGICASEHIHRVPDDDRCAAAATMPLPAFARPAHDVDTATPHASHHASPGAAPHTPTVSAQGRILLACDFFWPSVGGTELFVEELGRQLITQGYTVDVACRRLAERPALRHDGMTIHEFDCYNRFHDGDMGRGLSAYRAHVLRGGYRAVLCLAHPDTWVCHALRDLPADRRPRIVMMPSINAANLALWDERGVMDEVRSVLRGADLHITVSERGCDAATLAAPHAGIGVPHLFIPHAVDDHAAPGDSRIRFGLAEDRPLVVCVGNFWPVKNQLAMLRVMTGAEGRWQLVLAGAALPWPGERAFFMDCWRTAARDPRVRILGPLPPDEASALIRDADALLVPSVGESAGPLVVLQAMAHATPWVATPGCNAVHDEAGGIIAPVEAFPDAVRSIIAAPEKARALAAAGREHWRTSFTWEKTLPLFVDAIEGRTAASGLRMPASLRALSNELARNLCGRHAPHATPDGIA</sequence>
<dbReference type="CDD" id="cd00761">
    <property type="entry name" value="Glyco_tranf_GTA_type"/>
    <property type="match status" value="1"/>
</dbReference>
<dbReference type="Pfam" id="PF00535">
    <property type="entry name" value="Glycos_transf_2"/>
    <property type="match status" value="1"/>
</dbReference>
<dbReference type="InterPro" id="IPR050834">
    <property type="entry name" value="Glycosyltransf_2"/>
</dbReference>
<dbReference type="Gene3D" id="3.40.50.2000">
    <property type="entry name" value="Glycogen Phosphorylase B"/>
    <property type="match status" value="2"/>
</dbReference>
<dbReference type="KEGG" id="dvl:Dvul_0379"/>
<evidence type="ECO:0000259" key="1">
    <source>
        <dbReference type="Pfam" id="PF00535"/>
    </source>
</evidence>
<dbReference type="HOGENOM" id="CLU_343140_0_0_7"/>
<dbReference type="Pfam" id="PF13692">
    <property type="entry name" value="Glyco_trans_1_4"/>
    <property type="match status" value="1"/>
</dbReference>
<dbReference type="EMBL" id="CP000527">
    <property type="protein sequence ID" value="ABM27402.1"/>
    <property type="molecule type" value="Genomic_DNA"/>
</dbReference>
<dbReference type="InterPro" id="IPR001173">
    <property type="entry name" value="Glyco_trans_2-like"/>
</dbReference>
<dbReference type="GO" id="GO:0016740">
    <property type="term" value="F:transferase activity"/>
    <property type="evidence" value="ECO:0007669"/>
    <property type="project" value="UniProtKB-KW"/>
</dbReference>
<dbReference type="AlphaFoldDB" id="A0A0H3A5T6"/>
<dbReference type="InterPro" id="IPR029044">
    <property type="entry name" value="Nucleotide-diphossugar_trans"/>
</dbReference>
<dbReference type="PANTHER" id="PTHR43685:SF3">
    <property type="entry name" value="SLR2126 PROTEIN"/>
    <property type="match status" value="1"/>
</dbReference>
<dbReference type="CDD" id="cd03801">
    <property type="entry name" value="GT4_PimA-like"/>
    <property type="match status" value="1"/>
</dbReference>
<dbReference type="Proteomes" id="UP000009173">
    <property type="component" value="Chromosome"/>
</dbReference>
<evidence type="ECO:0000313" key="2">
    <source>
        <dbReference type="EMBL" id="ABM27402.1"/>
    </source>
</evidence>
<gene>
    <name evidence="2" type="ordered locus">Dvul_0379</name>
</gene>
<dbReference type="RefSeq" id="WP_011791584.1">
    <property type="nucleotide sequence ID" value="NC_008751.1"/>
</dbReference>
<dbReference type="Gene3D" id="3.90.550.10">
    <property type="entry name" value="Spore Coat Polysaccharide Biosynthesis Protein SpsA, Chain A"/>
    <property type="match status" value="1"/>
</dbReference>